<accession>A0AAE1JGF5</accession>
<dbReference type="Proteomes" id="UP001293593">
    <property type="component" value="Unassembled WGS sequence"/>
</dbReference>
<evidence type="ECO:0000313" key="1">
    <source>
        <dbReference type="EMBL" id="KAK4268531.1"/>
    </source>
</evidence>
<protein>
    <submittedName>
        <fullName evidence="1">Uncharacterized protein</fullName>
    </submittedName>
</protein>
<evidence type="ECO:0000313" key="2">
    <source>
        <dbReference type="Proteomes" id="UP001293593"/>
    </source>
</evidence>
<dbReference type="AlphaFoldDB" id="A0AAE1JGF5"/>
<comment type="caution">
    <text evidence="1">The sequence shown here is derived from an EMBL/GenBank/DDBJ whole genome shotgun (WGS) entry which is preliminary data.</text>
</comment>
<gene>
    <name evidence="1" type="ORF">QN277_025178</name>
</gene>
<proteinExistence type="predicted"/>
<dbReference type="EMBL" id="JAWXYG010000007">
    <property type="protein sequence ID" value="KAK4268531.1"/>
    <property type="molecule type" value="Genomic_DNA"/>
</dbReference>
<reference evidence="1" key="1">
    <citation type="submission" date="2023-10" db="EMBL/GenBank/DDBJ databases">
        <title>Chromosome-level genome of the transformable northern wattle, Acacia crassicarpa.</title>
        <authorList>
            <person name="Massaro I."/>
            <person name="Sinha N.R."/>
            <person name="Poethig S."/>
            <person name="Leichty A.R."/>
        </authorList>
    </citation>
    <scope>NUCLEOTIDE SEQUENCE</scope>
    <source>
        <strain evidence="1">Acra3RX</strain>
        <tissue evidence="1">Leaf</tissue>
    </source>
</reference>
<keyword evidence="2" id="KW-1185">Reference proteome</keyword>
<name>A0AAE1JGF5_9FABA</name>
<organism evidence="1 2">
    <name type="scientific">Acacia crassicarpa</name>
    <name type="common">northern wattle</name>
    <dbReference type="NCBI Taxonomy" id="499986"/>
    <lineage>
        <taxon>Eukaryota</taxon>
        <taxon>Viridiplantae</taxon>
        <taxon>Streptophyta</taxon>
        <taxon>Embryophyta</taxon>
        <taxon>Tracheophyta</taxon>
        <taxon>Spermatophyta</taxon>
        <taxon>Magnoliopsida</taxon>
        <taxon>eudicotyledons</taxon>
        <taxon>Gunneridae</taxon>
        <taxon>Pentapetalae</taxon>
        <taxon>rosids</taxon>
        <taxon>fabids</taxon>
        <taxon>Fabales</taxon>
        <taxon>Fabaceae</taxon>
        <taxon>Caesalpinioideae</taxon>
        <taxon>mimosoid clade</taxon>
        <taxon>Acacieae</taxon>
        <taxon>Acacia</taxon>
    </lineage>
</organism>
<sequence>MQSWREIFKPHCKNPRECNSLPLSANLPTFPLLQLLTYLRTQICRSYSSYRSAASWADNLLQQIINNSLHYASMFCWMGGGDIDVVLEKMKASMAGRRNCV</sequence>